<evidence type="ECO:0000313" key="3">
    <source>
        <dbReference type="Proteomes" id="UP000637643"/>
    </source>
</evidence>
<evidence type="ECO:0000259" key="1">
    <source>
        <dbReference type="Pfam" id="PF22479"/>
    </source>
</evidence>
<dbReference type="EMBL" id="BMKR01000008">
    <property type="protein sequence ID" value="GGF77206.1"/>
    <property type="molecule type" value="Genomic_DNA"/>
</dbReference>
<gene>
    <name evidence="2" type="ORF">GCM10010912_22860</name>
</gene>
<dbReference type="AlphaFoldDB" id="A0A917FEX9"/>
<reference evidence="2" key="2">
    <citation type="submission" date="2020-09" db="EMBL/GenBank/DDBJ databases">
        <authorList>
            <person name="Sun Q."/>
            <person name="Zhou Y."/>
        </authorList>
    </citation>
    <scope>NUCLEOTIDE SEQUENCE</scope>
    <source>
        <strain evidence="2">CGMCC 1.16134</strain>
    </source>
</reference>
<accession>A0A917FEX9</accession>
<keyword evidence="3" id="KW-1185">Reference proteome</keyword>
<dbReference type="Pfam" id="PF22479">
    <property type="entry name" value="Pam3_gp18"/>
    <property type="match status" value="1"/>
</dbReference>
<dbReference type="InterPro" id="IPR054252">
    <property type="entry name" value="Pam3_gp18"/>
</dbReference>
<evidence type="ECO:0000313" key="2">
    <source>
        <dbReference type="EMBL" id="GGF77206.1"/>
    </source>
</evidence>
<name>A0A917FEX9_9BACL</name>
<feature type="domain" description="Cyanophage baseplate Pam3 plug gp18" evidence="1">
    <location>
        <begin position="1"/>
        <end position="102"/>
    </location>
</feature>
<sequence>MKFIEIEKGNIPYRFDISIADVMYTFEVHYNPDYDFFTVDLERDGEVLVYGEKLVYGQTLFYDVQDSRFPRLPIVPWDESGNSTAVTWETLGVSVFLYVVDEDDADGT</sequence>
<reference evidence="2" key="1">
    <citation type="journal article" date="2014" name="Int. J. Syst. Evol. Microbiol.">
        <title>Complete genome sequence of Corynebacterium casei LMG S-19264T (=DSM 44701T), isolated from a smear-ripened cheese.</title>
        <authorList>
            <consortium name="US DOE Joint Genome Institute (JGI-PGF)"/>
            <person name="Walter F."/>
            <person name="Albersmeier A."/>
            <person name="Kalinowski J."/>
            <person name="Ruckert C."/>
        </authorList>
    </citation>
    <scope>NUCLEOTIDE SEQUENCE</scope>
    <source>
        <strain evidence="2">CGMCC 1.16134</strain>
    </source>
</reference>
<proteinExistence type="predicted"/>
<comment type="caution">
    <text evidence="2">The sequence shown here is derived from an EMBL/GenBank/DDBJ whole genome shotgun (WGS) entry which is preliminary data.</text>
</comment>
<dbReference type="Proteomes" id="UP000637643">
    <property type="component" value="Unassembled WGS sequence"/>
</dbReference>
<organism evidence="2 3">
    <name type="scientific">Paenibacillus albidus</name>
    <dbReference type="NCBI Taxonomy" id="2041023"/>
    <lineage>
        <taxon>Bacteria</taxon>
        <taxon>Bacillati</taxon>
        <taxon>Bacillota</taxon>
        <taxon>Bacilli</taxon>
        <taxon>Bacillales</taxon>
        <taxon>Paenibacillaceae</taxon>
        <taxon>Paenibacillus</taxon>
    </lineage>
</organism>
<protein>
    <recommendedName>
        <fullName evidence="1">Cyanophage baseplate Pam3 plug gp18 domain-containing protein</fullName>
    </recommendedName>
</protein>
<dbReference type="RefSeq" id="WP_189024898.1">
    <property type="nucleotide sequence ID" value="NZ_BMKR01000008.1"/>
</dbReference>